<keyword evidence="5" id="KW-0325">Glycoprotein</keyword>
<feature type="compositionally biased region" description="Basic residues" evidence="6">
    <location>
        <begin position="398"/>
        <end position="408"/>
    </location>
</feature>
<dbReference type="Proteomes" id="UP000551758">
    <property type="component" value="Unassembled WGS sequence"/>
</dbReference>
<dbReference type="InterPro" id="IPR021980">
    <property type="entry name" value="PHTF1/2_N"/>
</dbReference>
<feature type="domain" description="PHTF1/2 N-terminal" evidence="8">
    <location>
        <begin position="109"/>
        <end position="230"/>
    </location>
</feature>
<evidence type="ECO:0000256" key="1">
    <source>
        <dbReference type="ARBA" id="ARBA00004141"/>
    </source>
</evidence>
<feature type="transmembrane region" description="Helical" evidence="7">
    <location>
        <begin position="536"/>
        <end position="556"/>
    </location>
</feature>
<evidence type="ECO:0000313" key="10">
    <source>
        <dbReference type="Proteomes" id="UP000551758"/>
    </source>
</evidence>
<proteinExistence type="predicted"/>
<evidence type="ECO:0000256" key="5">
    <source>
        <dbReference type="ARBA" id="ARBA00023180"/>
    </source>
</evidence>
<keyword evidence="4 7" id="KW-0472">Membrane</keyword>
<evidence type="ECO:0000256" key="7">
    <source>
        <dbReference type="SAM" id="Phobius"/>
    </source>
</evidence>
<sequence>MASKSSLTQRRNWLKRFSHLTSCLEVYKKMKNFQYIRKHLEKLLSQGKSLTPATGVLIYLAKFQCRVKQVFRLEHMINKYGKNLLNKEKSRNYNWKLSFSHHLDPNLKMRTGLRNKPKKTAHVKPDLIDVDLVRGSAFAKAKPESPWTSLTRKGIVRVVFFPFFFRWWLQVTSKVIFFWLLVLYLLQVAAIVLFCSASSPHSIPLTEVIGPIWLMLLLGTVHCQIVSTRTPKPPLSTGGKRRRKLRKAAHLEVHREGDGSSTTDNTQEGAVQNHGTSTSYSVGAVFRDLWHAAFFLSGSKKAKNSIDKSTETDNGYVSLDGKKTVKSSEDGVQSHEAQCETLRPEGTTWNTGTLRNIPSKDTQRTITNVSDEVSSEEGPETGYPVRRHVDRTSESILRSRKSHHYKKHYPNEDAPKSGTSCSSRCSSSRQDSESTRPESETEDILWEDLLHCAECRSSCTSETDVENPQINPCVKKEYRDDPFHQSHLPWLHSSHPGLEKISAIVWEGNDCKKADMSVLEISGMIMNRVNSHIPGIGYQIFGNAISLILGLTPFVFRLSQATDLEQLTAHSASELYVIAFGSNEDIIVLSMVIISFVVRVSLVWIFFFLLCVAERTYKQRLLFAKLFGHLTSARRARKSEVPHFRLKKVQNIKMWLSLRSYLKRRGPQRSVDVIVSSAFLLTISVVFICCAQLLHVHEIFFDCHYNWELVIWCISLTLFLLRFVTLGSETSKKYSNTSILLTEQINLYLKMEKKPNKKEELTLVNNVLKLATKLLKELDSPFRLYGLTMNPLLYNITQVVILSAVSGVISDLLGFNLKSLYFICSIDVHTYTELNILHRIYQIYFEKKHSTVRACRAWPSSEQSRKLLLRVHQPLLDSIIFPSRPQLNGPGIGAVPYNSQPFYEPARVWCCLSQILIQVLINYLYTGISGFPNLVTKRCALRQSRLVAKGCDPFASLGIYIPSVCKYIDVFLPGNADFELAAILPSVYYTLPLALSQNCWVRLIQKPRRFSQRLGNTEEDLSLFSGGSNSSVLVLLPGRCLLGLLGSDAPASSEMLPQRSCPADPRLSLKIPTSASRSQIPVLVSIHAHPTAMLH</sequence>
<protein>
    <recommendedName>
        <fullName evidence="8">PHTF1/2 N-terminal domain-containing protein</fullName>
    </recommendedName>
</protein>
<gene>
    <name evidence="9" type="ORF">HPG69_013394</name>
</gene>
<name>A0A7J7E965_DICBM</name>
<keyword evidence="3 7" id="KW-1133">Transmembrane helix</keyword>
<evidence type="ECO:0000256" key="6">
    <source>
        <dbReference type="SAM" id="MobiDB-lite"/>
    </source>
</evidence>
<accession>A0A7J7E965</accession>
<keyword evidence="2 7" id="KW-0812">Transmembrane</keyword>
<keyword evidence="10" id="KW-1185">Reference proteome</keyword>
<feature type="region of interest" description="Disordered" evidence="6">
    <location>
        <begin position="344"/>
        <end position="441"/>
    </location>
</feature>
<feature type="transmembrane region" description="Helical" evidence="7">
    <location>
        <begin position="792"/>
        <end position="815"/>
    </location>
</feature>
<feature type="transmembrane region" description="Helical" evidence="7">
    <location>
        <begin position="673"/>
        <end position="694"/>
    </location>
</feature>
<evidence type="ECO:0000256" key="2">
    <source>
        <dbReference type="ARBA" id="ARBA00022692"/>
    </source>
</evidence>
<dbReference type="Pfam" id="PF12129">
    <property type="entry name" value="PHTF1-2_N"/>
    <property type="match status" value="1"/>
</dbReference>
<evidence type="ECO:0000256" key="3">
    <source>
        <dbReference type="ARBA" id="ARBA00022989"/>
    </source>
</evidence>
<comment type="subcellular location">
    <subcellularLocation>
        <location evidence="1">Membrane</location>
        <topology evidence="1">Multi-pass membrane protein</topology>
    </subcellularLocation>
</comment>
<evidence type="ECO:0000259" key="8">
    <source>
        <dbReference type="Pfam" id="PF12129"/>
    </source>
</evidence>
<feature type="transmembrane region" description="Helical" evidence="7">
    <location>
        <begin position="586"/>
        <end position="612"/>
    </location>
</feature>
<feature type="region of interest" description="Disordered" evidence="6">
    <location>
        <begin position="229"/>
        <end position="275"/>
    </location>
</feature>
<dbReference type="InterPro" id="IPR039775">
    <property type="entry name" value="PHTF1/2"/>
</dbReference>
<feature type="transmembrane region" description="Helical" evidence="7">
    <location>
        <begin position="706"/>
        <end position="724"/>
    </location>
</feature>
<feature type="compositionally biased region" description="Polar residues" evidence="6">
    <location>
        <begin position="347"/>
        <end position="372"/>
    </location>
</feature>
<feature type="compositionally biased region" description="Basic and acidic residues" evidence="6">
    <location>
        <begin position="430"/>
        <end position="439"/>
    </location>
</feature>
<dbReference type="PANTHER" id="PTHR12680">
    <property type="entry name" value="PUTATIVE HOMEODOMAIN TRANSCRIPTION FACTOR PHTF"/>
    <property type="match status" value="1"/>
</dbReference>
<reference evidence="9 10" key="1">
    <citation type="journal article" date="2020" name="Mol. Biol. Evol.">
        <title>Interspecific Gene Flow and the Evolution of Specialization in Black and White Rhinoceros.</title>
        <authorList>
            <person name="Moodley Y."/>
            <person name="Westbury M.V."/>
            <person name="Russo I.M."/>
            <person name="Gopalakrishnan S."/>
            <person name="Rakotoarivelo A."/>
            <person name="Olsen R.A."/>
            <person name="Prost S."/>
            <person name="Tunstall T."/>
            <person name="Ryder O.A."/>
            <person name="Dalen L."/>
            <person name="Bruford M.W."/>
        </authorList>
    </citation>
    <scope>NUCLEOTIDE SEQUENCE [LARGE SCALE GENOMIC DNA]</scope>
    <source>
        <strain evidence="9">SBR-YM</strain>
        <tissue evidence="9">Skin</tissue>
    </source>
</reference>
<dbReference type="PANTHER" id="PTHR12680:SF2">
    <property type="entry name" value="PROTEIN PHTF2"/>
    <property type="match status" value="1"/>
</dbReference>
<feature type="compositionally biased region" description="Polar residues" evidence="6">
    <location>
        <begin position="259"/>
        <end position="275"/>
    </location>
</feature>
<organism evidence="9 10">
    <name type="scientific">Diceros bicornis minor</name>
    <name type="common">South-central black rhinoceros</name>
    <dbReference type="NCBI Taxonomy" id="77932"/>
    <lineage>
        <taxon>Eukaryota</taxon>
        <taxon>Metazoa</taxon>
        <taxon>Chordata</taxon>
        <taxon>Craniata</taxon>
        <taxon>Vertebrata</taxon>
        <taxon>Euteleostomi</taxon>
        <taxon>Mammalia</taxon>
        <taxon>Eutheria</taxon>
        <taxon>Laurasiatheria</taxon>
        <taxon>Perissodactyla</taxon>
        <taxon>Rhinocerotidae</taxon>
        <taxon>Diceros</taxon>
    </lineage>
</organism>
<dbReference type="AlphaFoldDB" id="A0A7J7E965"/>
<dbReference type="GO" id="GO:0016020">
    <property type="term" value="C:membrane"/>
    <property type="evidence" value="ECO:0007669"/>
    <property type="project" value="UniProtKB-SubCell"/>
</dbReference>
<feature type="compositionally biased region" description="Low complexity" evidence="6">
    <location>
        <begin position="417"/>
        <end position="429"/>
    </location>
</feature>
<feature type="compositionally biased region" description="Basic residues" evidence="6">
    <location>
        <begin position="239"/>
        <end position="248"/>
    </location>
</feature>
<feature type="transmembrane region" description="Helical" evidence="7">
    <location>
        <begin position="175"/>
        <end position="195"/>
    </location>
</feature>
<evidence type="ECO:0000313" key="9">
    <source>
        <dbReference type="EMBL" id="KAF5912227.1"/>
    </source>
</evidence>
<feature type="compositionally biased region" description="Basic and acidic residues" evidence="6">
    <location>
        <begin position="249"/>
        <end position="258"/>
    </location>
</feature>
<comment type="caution">
    <text evidence="9">The sequence shown here is derived from an EMBL/GenBank/DDBJ whole genome shotgun (WGS) entry which is preliminary data.</text>
</comment>
<dbReference type="GO" id="GO:0005783">
    <property type="term" value="C:endoplasmic reticulum"/>
    <property type="evidence" value="ECO:0007669"/>
    <property type="project" value="InterPro"/>
</dbReference>
<dbReference type="EMBL" id="JACDTQ010003853">
    <property type="protein sequence ID" value="KAF5912227.1"/>
    <property type="molecule type" value="Genomic_DNA"/>
</dbReference>
<evidence type="ECO:0000256" key="4">
    <source>
        <dbReference type="ARBA" id="ARBA00023136"/>
    </source>
</evidence>